<comment type="caution">
    <text evidence="1">The sequence shown here is derived from an EMBL/GenBank/DDBJ whole genome shotgun (WGS) entry which is preliminary data.</text>
</comment>
<gene>
    <name evidence="1" type="ORF">FF38_10323</name>
</gene>
<keyword evidence="2" id="KW-1185">Reference proteome</keyword>
<dbReference type="OrthoDB" id="8181742at2759"/>
<name>A0A0L0C0Y5_LUCCU</name>
<proteinExistence type="predicted"/>
<evidence type="ECO:0000313" key="2">
    <source>
        <dbReference type="Proteomes" id="UP000037069"/>
    </source>
</evidence>
<accession>A0A0L0C0Y5</accession>
<protein>
    <submittedName>
        <fullName evidence="1">Uncharacterized protein</fullName>
    </submittedName>
</protein>
<reference evidence="1 2" key="1">
    <citation type="journal article" date="2015" name="Nat. Commun.">
        <title>Lucilia cuprina genome unlocks parasitic fly biology to underpin future interventions.</title>
        <authorList>
            <person name="Anstead C.A."/>
            <person name="Korhonen P.K."/>
            <person name="Young N.D."/>
            <person name="Hall R.S."/>
            <person name="Jex A.R."/>
            <person name="Murali S.C."/>
            <person name="Hughes D.S."/>
            <person name="Lee S.F."/>
            <person name="Perry T."/>
            <person name="Stroehlein A.J."/>
            <person name="Ansell B.R."/>
            <person name="Breugelmans B."/>
            <person name="Hofmann A."/>
            <person name="Qu J."/>
            <person name="Dugan S."/>
            <person name="Lee S.L."/>
            <person name="Chao H."/>
            <person name="Dinh H."/>
            <person name="Han Y."/>
            <person name="Doddapaneni H.V."/>
            <person name="Worley K.C."/>
            <person name="Muzny D.M."/>
            <person name="Ioannidis P."/>
            <person name="Waterhouse R.M."/>
            <person name="Zdobnov E.M."/>
            <person name="James P.J."/>
            <person name="Bagnall N.H."/>
            <person name="Kotze A.C."/>
            <person name="Gibbs R.A."/>
            <person name="Richards S."/>
            <person name="Batterham P."/>
            <person name="Gasser R.B."/>
        </authorList>
    </citation>
    <scope>NUCLEOTIDE SEQUENCE [LARGE SCALE GENOMIC DNA]</scope>
    <source>
        <strain evidence="1 2">LS</strain>
        <tissue evidence="1">Full body</tissue>
    </source>
</reference>
<dbReference type="EMBL" id="JRES01001061">
    <property type="protein sequence ID" value="KNC25922.1"/>
    <property type="molecule type" value="Genomic_DNA"/>
</dbReference>
<dbReference type="AlphaFoldDB" id="A0A0L0C0Y5"/>
<dbReference type="OMA" id="YDKLHKP"/>
<organism evidence="1 2">
    <name type="scientific">Lucilia cuprina</name>
    <name type="common">Green bottle fly</name>
    <name type="synonym">Australian sheep blowfly</name>
    <dbReference type="NCBI Taxonomy" id="7375"/>
    <lineage>
        <taxon>Eukaryota</taxon>
        <taxon>Metazoa</taxon>
        <taxon>Ecdysozoa</taxon>
        <taxon>Arthropoda</taxon>
        <taxon>Hexapoda</taxon>
        <taxon>Insecta</taxon>
        <taxon>Pterygota</taxon>
        <taxon>Neoptera</taxon>
        <taxon>Endopterygota</taxon>
        <taxon>Diptera</taxon>
        <taxon>Brachycera</taxon>
        <taxon>Muscomorpha</taxon>
        <taxon>Oestroidea</taxon>
        <taxon>Calliphoridae</taxon>
        <taxon>Luciliinae</taxon>
        <taxon>Lucilia</taxon>
    </lineage>
</organism>
<dbReference type="STRING" id="7375.A0A0L0C0Y5"/>
<sequence length="138" mass="16218">MKTISAPEADMLLVSESSRNQRKSIMNFAPKIGLAIVDYGRLQEIDNFYLDCQNFRDYYRDPYNKLPRPQAFKRHYGKCGGGNRYPDKCSEQLMQPPRWVAERQPVIYPLNYRRHMVLDEGIRLGGLYNSDACTKYKR</sequence>
<evidence type="ECO:0000313" key="1">
    <source>
        <dbReference type="EMBL" id="KNC25922.1"/>
    </source>
</evidence>
<dbReference type="Proteomes" id="UP000037069">
    <property type="component" value="Unassembled WGS sequence"/>
</dbReference>